<sequence length="91" mass="10235">MLVSANVLLSICINYNREIEDATEKQVPQVRLQNGRPQITNVERVLGRSCASQDSVDMYILKSTDEAICGTVRAAIPREFRRIHEANDSCL</sequence>
<accession>A0AAW1KN64</accession>
<dbReference type="AlphaFoldDB" id="A0AAW1KN64"/>
<name>A0AAW1KN64_POPJA</name>
<protein>
    <submittedName>
        <fullName evidence="1">Uncharacterized protein</fullName>
    </submittedName>
</protein>
<organism evidence="1 2">
    <name type="scientific">Popillia japonica</name>
    <name type="common">Japanese beetle</name>
    <dbReference type="NCBI Taxonomy" id="7064"/>
    <lineage>
        <taxon>Eukaryota</taxon>
        <taxon>Metazoa</taxon>
        <taxon>Ecdysozoa</taxon>
        <taxon>Arthropoda</taxon>
        <taxon>Hexapoda</taxon>
        <taxon>Insecta</taxon>
        <taxon>Pterygota</taxon>
        <taxon>Neoptera</taxon>
        <taxon>Endopterygota</taxon>
        <taxon>Coleoptera</taxon>
        <taxon>Polyphaga</taxon>
        <taxon>Scarabaeiformia</taxon>
        <taxon>Scarabaeidae</taxon>
        <taxon>Rutelinae</taxon>
        <taxon>Popillia</taxon>
    </lineage>
</organism>
<dbReference type="Proteomes" id="UP001458880">
    <property type="component" value="Unassembled WGS sequence"/>
</dbReference>
<gene>
    <name evidence="1" type="ORF">QE152_g21800</name>
</gene>
<comment type="caution">
    <text evidence="1">The sequence shown here is derived from an EMBL/GenBank/DDBJ whole genome shotgun (WGS) entry which is preliminary data.</text>
</comment>
<proteinExistence type="predicted"/>
<keyword evidence="2" id="KW-1185">Reference proteome</keyword>
<dbReference type="EMBL" id="JASPKY010000205">
    <property type="protein sequence ID" value="KAK9720949.1"/>
    <property type="molecule type" value="Genomic_DNA"/>
</dbReference>
<evidence type="ECO:0000313" key="1">
    <source>
        <dbReference type="EMBL" id="KAK9720949.1"/>
    </source>
</evidence>
<evidence type="ECO:0000313" key="2">
    <source>
        <dbReference type="Proteomes" id="UP001458880"/>
    </source>
</evidence>
<reference evidence="1 2" key="1">
    <citation type="journal article" date="2024" name="BMC Genomics">
        <title>De novo assembly and annotation of Popillia japonica's genome with initial clues to its potential as an invasive pest.</title>
        <authorList>
            <person name="Cucini C."/>
            <person name="Boschi S."/>
            <person name="Funari R."/>
            <person name="Cardaioli E."/>
            <person name="Iannotti N."/>
            <person name="Marturano G."/>
            <person name="Paoli F."/>
            <person name="Bruttini M."/>
            <person name="Carapelli A."/>
            <person name="Frati F."/>
            <person name="Nardi F."/>
        </authorList>
    </citation>
    <scope>NUCLEOTIDE SEQUENCE [LARGE SCALE GENOMIC DNA]</scope>
    <source>
        <strain evidence="1">DMR45628</strain>
    </source>
</reference>